<dbReference type="EMBL" id="BARU01038254">
    <property type="protein sequence ID" value="GAH82630.1"/>
    <property type="molecule type" value="Genomic_DNA"/>
</dbReference>
<dbReference type="AlphaFoldDB" id="X1JMF4"/>
<evidence type="ECO:0000313" key="1">
    <source>
        <dbReference type="EMBL" id="GAH82630.1"/>
    </source>
</evidence>
<proteinExistence type="predicted"/>
<sequence length="145" mass="16743">MANYFKYYADLMWTRHGLATVDYNNAQIDLNSAWAYWAVPDDHSAIQKTMQALQHVLDAGVKTISTSDPPFYDLGIVMTMLMSWEYTTEDIPEVTYKSIAEAWLKDDFKGRAVTIAFIDRMRQLLWDEPFSATFSAKPEEQEIPD</sequence>
<organism evidence="1">
    <name type="scientific">marine sediment metagenome</name>
    <dbReference type="NCBI Taxonomy" id="412755"/>
    <lineage>
        <taxon>unclassified sequences</taxon>
        <taxon>metagenomes</taxon>
        <taxon>ecological metagenomes</taxon>
    </lineage>
</organism>
<name>X1JMF4_9ZZZZ</name>
<reference evidence="1" key="1">
    <citation type="journal article" date="2014" name="Front. Microbiol.">
        <title>High frequency of phylogenetically diverse reductive dehalogenase-homologous genes in deep subseafloor sedimentary metagenomes.</title>
        <authorList>
            <person name="Kawai M."/>
            <person name="Futagami T."/>
            <person name="Toyoda A."/>
            <person name="Takaki Y."/>
            <person name="Nishi S."/>
            <person name="Hori S."/>
            <person name="Arai W."/>
            <person name="Tsubouchi T."/>
            <person name="Morono Y."/>
            <person name="Uchiyama I."/>
            <person name="Ito T."/>
            <person name="Fujiyama A."/>
            <person name="Inagaki F."/>
            <person name="Takami H."/>
        </authorList>
    </citation>
    <scope>NUCLEOTIDE SEQUENCE</scope>
    <source>
        <strain evidence="1">Expedition CK06-06</strain>
    </source>
</reference>
<accession>X1JMF4</accession>
<comment type="caution">
    <text evidence="1">The sequence shown here is derived from an EMBL/GenBank/DDBJ whole genome shotgun (WGS) entry which is preliminary data.</text>
</comment>
<gene>
    <name evidence="1" type="ORF">S03H2_59487</name>
</gene>
<protein>
    <submittedName>
        <fullName evidence="1">Uncharacterized protein</fullName>
    </submittedName>
</protein>